<keyword evidence="3" id="KW-0238">DNA-binding</keyword>
<sequence>MGRRKIAIEPLTDDRNRTVTFTKRKAGLFKKAHELAILCEIDISVIIIGRNHKVYEYSSNDPNEIIDRFKAYRDNIQESKRPQNYGSYETKSRILDIAKLKNNSYTQRLSKEINQKEQEQRSKSSGAKIRNKHKSSHDSKECSQIDSDFDSTEDSEDDITVKNHDFETEHYFEDDQYCDNQRLNKESTTPVNSDGLPNTRKRVHDSRQASLSKNSKRSKIVEITPTTPENNYQSQAALSDTNSVVYKTPSLLKNSKGKDNKRPTLSLKIPSMDNDVDKSNGSTITVTNSSSNKSNSLNTSNSNKDIKGRKEIRIDDRKDVIIPSPVYNVTDSSSDHSANIKMPSMDNSTPLPSALFRDKRIYTPLSTTFMNTLNMIPSAGASSANADLAQLGYFNFNGMSPTQVLTPVFPFTQSHSTIKPGLSKQNSSENQLSHRNSVDGIRRGKLRQLQTQSYKSGPNSLSLQTPQSHLQSPKLHIPPQSSSQSISEMQSKAHSQLQQQSQSQSHPQSQSQPVLPPMNSATSVYFPQNRGNTLRPLPLSTNNSLNGSELPTLSTISGNTNTKFQSHASESVEISGLPSRYVEFQSPTTLFNNHDWSLPTGTTPVLAQSNTSHTFQPRKNADSTPDDTILDKTQES</sequence>
<dbReference type="GO" id="GO:0000981">
    <property type="term" value="F:DNA-binding transcription factor activity, RNA polymerase II-specific"/>
    <property type="evidence" value="ECO:0007669"/>
    <property type="project" value="TreeGrafter"/>
</dbReference>
<feature type="compositionally biased region" description="Acidic residues" evidence="6">
    <location>
        <begin position="147"/>
        <end position="158"/>
    </location>
</feature>
<dbReference type="PANTHER" id="PTHR11945:SF534">
    <property type="entry name" value="MYOCYTE-SPECIFIC ENHANCER FACTOR 2"/>
    <property type="match status" value="1"/>
</dbReference>
<dbReference type="InterPro" id="IPR002100">
    <property type="entry name" value="TF_MADSbox"/>
</dbReference>
<feature type="compositionally biased region" description="Low complexity" evidence="6">
    <location>
        <begin position="477"/>
        <end position="512"/>
    </location>
</feature>
<feature type="compositionally biased region" description="Polar residues" evidence="6">
    <location>
        <begin position="224"/>
        <end position="245"/>
    </location>
</feature>
<evidence type="ECO:0000256" key="5">
    <source>
        <dbReference type="ARBA" id="ARBA00023242"/>
    </source>
</evidence>
<dbReference type="GO" id="GO:0000978">
    <property type="term" value="F:RNA polymerase II cis-regulatory region sequence-specific DNA binding"/>
    <property type="evidence" value="ECO:0007669"/>
    <property type="project" value="TreeGrafter"/>
</dbReference>
<evidence type="ECO:0000313" key="9">
    <source>
        <dbReference type="Proteomes" id="UP000307173"/>
    </source>
</evidence>
<dbReference type="PRINTS" id="PR00404">
    <property type="entry name" value="MADSDOMAIN"/>
</dbReference>
<organism evidence="8 9">
    <name type="scientific">Pichia inconspicua</name>
    <dbReference type="NCBI Taxonomy" id="52247"/>
    <lineage>
        <taxon>Eukaryota</taxon>
        <taxon>Fungi</taxon>
        <taxon>Dikarya</taxon>
        <taxon>Ascomycota</taxon>
        <taxon>Saccharomycotina</taxon>
        <taxon>Pichiomycetes</taxon>
        <taxon>Pichiales</taxon>
        <taxon>Pichiaceae</taxon>
        <taxon>Pichia</taxon>
    </lineage>
</organism>
<reference evidence="8 9" key="1">
    <citation type="journal article" date="2019" name="Front. Genet.">
        <title>Whole-Genome Sequencing of the Opportunistic Yeast Pathogen Candida inconspicua Uncovers Its Hybrid Origin.</title>
        <authorList>
            <person name="Mixao V."/>
            <person name="Hansen A.P."/>
            <person name="Saus E."/>
            <person name="Boekhout T."/>
            <person name="Lass-Florl C."/>
            <person name="Gabaldon T."/>
        </authorList>
    </citation>
    <scope>NUCLEOTIDE SEQUENCE [LARGE SCALE GENOMIC DNA]</scope>
    <source>
        <strain evidence="8 9">CBS 180</strain>
    </source>
</reference>
<proteinExistence type="predicted"/>
<keyword evidence="5" id="KW-0539">Nucleus</keyword>
<evidence type="ECO:0000256" key="2">
    <source>
        <dbReference type="ARBA" id="ARBA00023015"/>
    </source>
</evidence>
<dbReference type="Gene3D" id="3.40.1810.10">
    <property type="entry name" value="Transcription factor, MADS-box"/>
    <property type="match status" value="1"/>
</dbReference>
<dbReference type="EMBL" id="SELW01000624">
    <property type="protein sequence ID" value="TID17602.1"/>
    <property type="molecule type" value="Genomic_DNA"/>
</dbReference>
<feature type="compositionally biased region" description="Polar residues" evidence="6">
    <location>
        <begin position="519"/>
        <end position="532"/>
    </location>
</feature>
<dbReference type="PROSITE" id="PS00350">
    <property type="entry name" value="MADS_BOX_1"/>
    <property type="match status" value="1"/>
</dbReference>
<dbReference type="STRING" id="52247.A0A4T0WX68"/>
<feature type="compositionally biased region" description="Polar residues" evidence="6">
    <location>
        <begin position="185"/>
        <end position="196"/>
    </location>
</feature>
<feature type="region of interest" description="Disordered" evidence="6">
    <location>
        <begin position="326"/>
        <end position="346"/>
    </location>
</feature>
<dbReference type="AlphaFoldDB" id="A0A4T0WX68"/>
<evidence type="ECO:0000256" key="3">
    <source>
        <dbReference type="ARBA" id="ARBA00023125"/>
    </source>
</evidence>
<dbReference type="SMART" id="SM00432">
    <property type="entry name" value="MADS"/>
    <property type="match status" value="1"/>
</dbReference>
<dbReference type="Pfam" id="PF00319">
    <property type="entry name" value="SRF-TF"/>
    <property type="match status" value="1"/>
</dbReference>
<dbReference type="OrthoDB" id="1898716at2759"/>
<gene>
    <name evidence="8" type="ORF">CANINC_003968</name>
</gene>
<feature type="compositionally biased region" description="Polar residues" evidence="6">
    <location>
        <begin position="416"/>
        <end position="435"/>
    </location>
</feature>
<evidence type="ECO:0000313" key="8">
    <source>
        <dbReference type="EMBL" id="TID17602.1"/>
    </source>
</evidence>
<comment type="caution">
    <text evidence="8">The sequence shown here is derived from an EMBL/GenBank/DDBJ whole genome shotgun (WGS) entry which is preliminary data.</text>
</comment>
<feature type="region of interest" description="Disordered" evidence="6">
    <location>
        <begin position="111"/>
        <end position="158"/>
    </location>
</feature>
<feature type="compositionally biased region" description="Basic and acidic residues" evidence="6">
    <location>
        <begin position="111"/>
        <end position="122"/>
    </location>
</feature>
<evidence type="ECO:0000256" key="1">
    <source>
        <dbReference type="ARBA" id="ARBA00004123"/>
    </source>
</evidence>
<name>A0A4T0WX68_9ASCO</name>
<feature type="compositionally biased region" description="Polar residues" evidence="6">
    <location>
        <begin position="602"/>
        <end position="617"/>
    </location>
</feature>
<feature type="region of interest" description="Disordered" evidence="6">
    <location>
        <begin position="185"/>
        <end position="309"/>
    </location>
</feature>
<dbReference type="GO" id="GO:0045944">
    <property type="term" value="P:positive regulation of transcription by RNA polymerase II"/>
    <property type="evidence" value="ECO:0007669"/>
    <property type="project" value="TreeGrafter"/>
</dbReference>
<dbReference type="PANTHER" id="PTHR11945">
    <property type="entry name" value="MADS BOX PROTEIN"/>
    <property type="match status" value="1"/>
</dbReference>
<keyword evidence="2" id="KW-0805">Transcription regulation</keyword>
<dbReference type="Proteomes" id="UP000307173">
    <property type="component" value="Unassembled WGS sequence"/>
</dbReference>
<feature type="compositionally biased region" description="Low complexity" evidence="6">
    <location>
        <begin position="279"/>
        <end position="303"/>
    </location>
</feature>
<comment type="subcellular location">
    <subcellularLocation>
        <location evidence="1">Nucleus</location>
    </subcellularLocation>
</comment>
<feature type="compositionally biased region" description="Polar residues" evidence="6">
    <location>
        <begin position="448"/>
        <end position="471"/>
    </location>
</feature>
<dbReference type="PROSITE" id="PS50066">
    <property type="entry name" value="MADS_BOX_2"/>
    <property type="match status" value="1"/>
</dbReference>
<feature type="domain" description="MADS-box" evidence="7">
    <location>
        <begin position="1"/>
        <end position="61"/>
    </location>
</feature>
<evidence type="ECO:0000259" key="7">
    <source>
        <dbReference type="PROSITE" id="PS50066"/>
    </source>
</evidence>
<accession>A0A4T0WX68</accession>
<evidence type="ECO:0000256" key="6">
    <source>
        <dbReference type="SAM" id="MobiDB-lite"/>
    </source>
</evidence>
<feature type="compositionally biased region" description="Polar residues" evidence="6">
    <location>
        <begin position="327"/>
        <end position="337"/>
    </location>
</feature>
<feature type="region of interest" description="Disordered" evidence="6">
    <location>
        <begin position="602"/>
        <end position="636"/>
    </location>
</feature>
<protein>
    <recommendedName>
        <fullName evidence="7">MADS-box domain-containing protein</fullName>
    </recommendedName>
</protein>
<dbReference type="InterPro" id="IPR036879">
    <property type="entry name" value="TF_MADSbox_sf"/>
</dbReference>
<keyword evidence="9" id="KW-1185">Reference proteome</keyword>
<evidence type="ECO:0000256" key="4">
    <source>
        <dbReference type="ARBA" id="ARBA00023163"/>
    </source>
</evidence>
<feature type="region of interest" description="Disordered" evidence="6">
    <location>
        <begin position="416"/>
        <end position="535"/>
    </location>
</feature>
<keyword evidence="4" id="KW-0804">Transcription</keyword>
<dbReference type="GO" id="GO:0046983">
    <property type="term" value="F:protein dimerization activity"/>
    <property type="evidence" value="ECO:0007669"/>
    <property type="project" value="InterPro"/>
</dbReference>
<dbReference type="GO" id="GO:0005634">
    <property type="term" value="C:nucleus"/>
    <property type="evidence" value="ECO:0007669"/>
    <property type="project" value="UniProtKB-SubCell"/>
</dbReference>
<dbReference type="SUPFAM" id="SSF55455">
    <property type="entry name" value="SRF-like"/>
    <property type="match status" value="1"/>
</dbReference>